<comment type="caution">
    <text evidence="2">The sequence shown here is derived from an EMBL/GenBank/DDBJ whole genome shotgun (WGS) entry which is preliminary data.</text>
</comment>
<evidence type="ECO:0000313" key="2">
    <source>
        <dbReference type="EMBL" id="CAG5004814.1"/>
    </source>
</evidence>
<feature type="compositionally biased region" description="Polar residues" evidence="1">
    <location>
        <begin position="198"/>
        <end position="207"/>
    </location>
</feature>
<organism evidence="2 3">
    <name type="scientific">Parnassius apollo</name>
    <name type="common">Apollo butterfly</name>
    <name type="synonym">Papilio apollo</name>
    <dbReference type="NCBI Taxonomy" id="110799"/>
    <lineage>
        <taxon>Eukaryota</taxon>
        <taxon>Metazoa</taxon>
        <taxon>Ecdysozoa</taxon>
        <taxon>Arthropoda</taxon>
        <taxon>Hexapoda</taxon>
        <taxon>Insecta</taxon>
        <taxon>Pterygota</taxon>
        <taxon>Neoptera</taxon>
        <taxon>Endopterygota</taxon>
        <taxon>Lepidoptera</taxon>
        <taxon>Glossata</taxon>
        <taxon>Ditrysia</taxon>
        <taxon>Papilionoidea</taxon>
        <taxon>Papilionidae</taxon>
        <taxon>Parnassiinae</taxon>
        <taxon>Parnassini</taxon>
        <taxon>Parnassius</taxon>
        <taxon>Parnassius</taxon>
    </lineage>
</organism>
<sequence>MVSKIITSLATPEPEILTVIRLSKPVSKIEKPRSIKLVLANKDNAINVLKNKGKLPNCVKEVKIIKDNYVTKTHLEELKKDKSFLKTSTSPAHHHKVGRRCSAFLLDVGTTFGDSGPMGLSHELSTADVPLQTTDVQTETEKIAIAQVASRARDSVDALAPVSDMHKADLFTSGGVTAYNGADGRQSFSAGGAKTTPIPMQNSPSKSRMNDDKTIVVNKFSNNNNAIKDTSCDGNFQSSLTMAEILKKGEAWKNEEPPEAWIKVQKRRLRNRFIGVYELL</sequence>
<proteinExistence type="predicted"/>
<dbReference type="Proteomes" id="UP000691718">
    <property type="component" value="Unassembled WGS sequence"/>
</dbReference>
<dbReference type="EMBL" id="CAJQZP010000975">
    <property type="protein sequence ID" value="CAG5004814.1"/>
    <property type="molecule type" value="Genomic_DNA"/>
</dbReference>
<protein>
    <submittedName>
        <fullName evidence="2">(apollo) hypothetical protein</fullName>
    </submittedName>
</protein>
<accession>A0A8S3X8M9</accession>
<reference evidence="2" key="1">
    <citation type="submission" date="2021-04" db="EMBL/GenBank/DDBJ databases">
        <authorList>
            <person name="Tunstrom K."/>
        </authorList>
    </citation>
    <scope>NUCLEOTIDE SEQUENCE</scope>
</reference>
<gene>
    <name evidence="2" type="ORF">PAPOLLO_LOCUS14461</name>
</gene>
<name>A0A8S3X8M9_PARAO</name>
<keyword evidence="3" id="KW-1185">Reference proteome</keyword>
<evidence type="ECO:0000256" key="1">
    <source>
        <dbReference type="SAM" id="MobiDB-lite"/>
    </source>
</evidence>
<evidence type="ECO:0000313" key="3">
    <source>
        <dbReference type="Proteomes" id="UP000691718"/>
    </source>
</evidence>
<dbReference type="AlphaFoldDB" id="A0A8S3X8M9"/>
<feature type="region of interest" description="Disordered" evidence="1">
    <location>
        <begin position="188"/>
        <end position="209"/>
    </location>
</feature>